<evidence type="ECO:0000313" key="2">
    <source>
        <dbReference type="EMBL" id="PTB96461.1"/>
    </source>
</evidence>
<organism evidence="2 3">
    <name type="scientific">Marivirga lumbricoides</name>
    <dbReference type="NCBI Taxonomy" id="1046115"/>
    <lineage>
        <taxon>Bacteria</taxon>
        <taxon>Pseudomonadati</taxon>
        <taxon>Bacteroidota</taxon>
        <taxon>Cytophagia</taxon>
        <taxon>Cytophagales</taxon>
        <taxon>Marivirgaceae</taxon>
        <taxon>Marivirga</taxon>
    </lineage>
</organism>
<keyword evidence="1" id="KW-1133">Transmembrane helix</keyword>
<protein>
    <submittedName>
        <fullName evidence="2">Uncharacterized protein</fullName>
    </submittedName>
</protein>
<comment type="caution">
    <text evidence="2">The sequence shown here is derived from an EMBL/GenBank/DDBJ whole genome shotgun (WGS) entry which is preliminary data.</text>
</comment>
<feature type="transmembrane region" description="Helical" evidence="1">
    <location>
        <begin position="80"/>
        <end position="98"/>
    </location>
</feature>
<proteinExistence type="predicted"/>
<dbReference type="EMBL" id="PYVU01000050">
    <property type="protein sequence ID" value="PTB96461.1"/>
    <property type="molecule type" value="Genomic_DNA"/>
</dbReference>
<accession>A0A2T4DRL0</accession>
<evidence type="ECO:0000313" key="3">
    <source>
        <dbReference type="Proteomes" id="UP000240608"/>
    </source>
</evidence>
<keyword evidence="1" id="KW-0812">Transmembrane</keyword>
<dbReference type="Proteomes" id="UP000240608">
    <property type="component" value="Unassembled WGS sequence"/>
</dbReference>
<evidence type="ECO:0000256" key="1">
    <source>
        <dbReference type="SAM" id="Phobius"/>
    </source>
</evidence>
<feature type="transmembrane region" description="Helical" evidence="1">
    <location>
        <begin position="118"/>
        <end position="137"/>
    </location>
</feature>
<sequence>MEAKSFYKTLFWLITGIFYGLLPIGIIFLLQYFNPSIQYSIDDILKEGILIFFCVAISASVMVDYIFVSKKLPKWIEFTLYGFPWALVVIASITYSQLVINNLSVTNLLLDRFVHMQFFVLTLTLIYVLVVKTIIFISSKVNF</sequence>
<gene>
    <name evidence="2" type="ORF">C9994_07255</name>
</gene>
<feature type="transmembrane region" description="Helical" evidence="1">
    <location>
        <begin position="48"/>
        <end position="68"/>
    </location>
</feature>
<keyword evidence="1" id="KW-0472">Membrane</keyword>
<reference evidence="2 3" key="1">
    <citation type="submission" date="2018-03" db="EMBL/GenBank/DDBJ databases">
        <title>Cross-interface Injection: A General Nanoliter Liquid Handling Method Applied to Single Cells Genome Amplification Automated Nanoliter Liquid Handling Applied to Single Cell Multiple Displacement Amplification.</title>
        <authorList>
            <person name="Yun J."/>
            <person name="Xu P."/>
            <person name="Xu J."/>
            <person name="Dai X."/>
            <person name="Wang Y."/>
            <person name="Zheng X."/>
            <person name="Cao C."/>
            <person name="Yi Q."/>
            <person name="Zhu Y."/>
            <person name="Wang L."/>
            <person name="Dong Z."/>
            <person name="Huang Y."/>
            <person name="Huang L."/>
            <person name="Du W."/>
        </authorList>
    </citation>
    <scope>NUCLEOTIDE SEQUENCE [LARGE SCALE GENOMIC DNA]</scope>
    <source>
        <strain evidence="2 3">Z-D1-2</strain>
    </source>
</reference>
<name>A0A2T4DRL0_9BACT</name>
<feature type="transmembrane region" description="Helical" evidence="1">
    <location>
        <begin position="12"/>
        <end position="33"/>
    </location>
</feature>
<dbReference type="AlphaFoldDB" id="A0A2T4DRL0"/>